<dbReference type="SUPFAM" id="SSF140376">
    <property type="entry name" value="ChaB-like"/>
    <property type="match status" value="1"/>
</dbReference>
<dbReference type="RefSeq" id="WP_039125037.1">
    <property type="nucleotide sequence ID" value="NZ_CP010427.1"/>
</dbReference>
<dbReference type="AlphaFoldDB" id="A0A0A8E4P7"/>
<reference evidence="1 2" key="1">
    <citation type="submission" date="2014-12" db="EMBL/GenBank/DDBJ databases">
        <title>Complete genome sequence of Francisella guanzhouensis strain 08HL01032 isolated from air-conditioning system in China.</title>
        <authorList>
            <person name="Svensson D."/>
            <person name="Ohrman C."/>
            <person name="Backman S."/>
            <person name="Karlsson E."/>
            <person name="Nilsson E."/>
            <person name="Bystrom M."/>
            <person name="Larkeryd A."/>
            <person name="Stenberg P."/>
            <person name="Scholtz H.C."/>
            <person name="Forsman M."/>
            <person name="Sjodin A."/>
        </authorList>
    </citation>
    <scope>NUCLEOTIDE SEQUENCE [LARGE SCALE GENOMIC DNA]</scope>
    <source>
        <strain evidence="1 2">08HL01032</strain>
    </source>
</reference>
<dbReference type="Pfam" id="PF06150">
    <property type="entry name" value="ChaB"/>
    <property type="match status" value="1"/>
</dbReference>
<gene>
    <name evidence="1" type="ORF">SD28_05915</name>
</gene>
<sequence length="76" mass="9094">MPYNALSELPKGVQNVLPKHAQEIYKEAFNNAWDEYKDKSKRKTDEDRETISHQVAWSAVKQKYYKDQQTGNWYKK</sequence>
<organism evidence="1 2">
    <name type="scientific">Allofrancisella guangzhouensis</name>
    <dbReference type="NCBI Taxonomy" id="594679"/>
    <lineage>
        <taxon>Bacteria</taxon>
        <taxon>Pseudomonadati</taxon>
        <taxon>Pseudomonadota</taxon>
        <taxon>Gammaproteobacteria</taxon>
        <taxon>Thiotrichales</taxon>
        <taxon>Francisellaceae</taxon>
        <taxon>Allofrancisella</taxon>
    </lineage>
</organism>
<keyword evidence="2" id="KW-1185">Reference proteome</keyword>
<dbReference type="Gene3D" id="1.10.1740.70">
    <property type="entry name" value="ChaB"/>
    <property type="match status" value="1"/>
</dbReference>
<protein>
    <submittedName>
        <fullName evidence="1">Cation transport regulator ChaB</fullName>
    </submittedName>
</protein>
<evidence type="ECO:0000313" key="1">
    <source>
        <dbReference type="EMBL" id="AJC49200.1"/>
    </source>
</evidence>
<dbReference type="EMBL" id="CP010427">
    <property type="protein sequence ID" value="AJC49200.1"/>
    <property type="molecule type" value="Genomic_DNA"/>
</dbReference>
<dbReference type="InterPro" id="IPR037205">
    <property type="entry name" value="ChaB_sf"/>
</dbReference>
<evidence type="ECO:0000313" key="2">
    <source>
        <dbReference type="Proteomes" id="UP000031104"/>
    </source>
</evidence>
<dbReference type="InterPro" id="IPR009317">
    <property type="entry name" value="ChaB"/>
</dbReference>
<dbReference type="OrthoDB" id="73307at2"/>
<dbReference type="HOGENOM" id="CLU_179907_0_0_6"/>
<proteinExistence type="predicted"/>
<dbReference type="KEGG" id="fgu:SD28_05915"/>
<dbReference type="Proteomes" id="UP000031104">
    <property type="component" value="Chromosome"/>
</dbReference>
<name>A0A0A8E4P7_9GAMM</name>
<accession>A0A0A8E4P7</accession>